<proteinExistence type="inferred from homology"/>
<feature type="transmembrane region" description="Helical" evidence="10">
    <location>
        <begin position="6"/>
        <end position="29"/>
    </location>
</feature>
<evidence type="ECO:0000313" key="13">
    <source>
        <dbReference type="Proteomes" id="UP000294933"/>
    </source>
</evidence>
<comment type="catalytic activity">
    <reaction evidence="9 10">
        <text>L-cysteinyl-[protein] + hexadecanoyl-CoA = S-hexadecanoyl-L-cysteinyl-[protein] + CoA</text>
        <dbReference type="Rhea" id="RHEA:36683"/>
        <dbReference type="Rhea" id="RHEA-COMP:10131"/>
        <dbReference type="Rhea" id="RHEA-COMP:11032"/>
        <dbReference type="ChEBI" id="CHEBI:29950"/>
        <dbReference type="ChEBI" id="CHEBI:57287"/>
        <dbReference type="ChEBI" id="CHEBI:57379"/>
        <dbReference type="ChEBI" id="CHEBI:74151"/>
        <dbReference type="EC" id="2.3.1.225"/>
    </reaction>
</comment>
<keyword evidence="5 10" id="KW-0472">Membrane</keyword>
<dbReference type="PROSITE" id="PS50216">
    <property type="entry name" value="DHHC"/>
    <property type="match status" value="1"/>
</dbReference>
<dbReference type="STRING" id="50990.A0A4Y7Q016"/>
<keyword evidence="13" id="KW-1185">Reference proteome</keyword>
<evidence type="ECO:0000256" key="5">
    <source>
        <dbReference type="ARBA" id="ARBA00023136"/>
    </source>
</evidence>
<dbReference type="EC" id="2.3.1.225" evidence="10"/>
<evidence type="ECO:0000256" key="2">
    <source>
        <dbReference type="ARBA" id="ARBA00022679"/>
    </source>
</evidence>
<gene>
    <name evidence="12" type="ORF">BD410DRAFT_323600</name>
</gene>
<feature type="transmembrane region" description="Helical" evidence="10">
    <location>
        <begin position="138"/>
        <end position="157"/>
    </location>
</feature>
<protein>
    <recommendedName>
        <fullName evidence="10">Palmitoyltransferase</fullName>
        <ecNumber evidence="10">2.3.1.225</ecNumber>
    </recommendedName>
</protein>
<dbReference type="GO" id="GO:0019706">
    <property type="term" value="F:protein-cysteine S-palmitoyltransferase activity"/>
    <property type="evidence" value="ECO:0007669"/>
    <property type="project" value="UniProtKB-EC"/>
</dbReference>
<keyword evidence="3 10" id="KW-0812">Transmembrane</keyword>
<dbReference type="InterPro" id="IPR001594">
    <property type="entry name" value="Palmitoyltrfase_DHHC"/>
</dbReference>
<evidence type="ECO:0000256" key="6">
    <source>
        <dbReference type="ARBA" id="ARBA00023139"/>
    </source>
</evidence>
<reference evidence="12 13" key="1">
    <citation type="submission" date="2018-06" db="EMBL/GenBank/DDBJ databases">
        <title>A transcriptomic atlas of mushroom development highlights an independent origin of complex multicellularity.</title>
        <authorList>
            <consortium name="DOE Joint Genome Institute"/>
            <person name="Krizsan K."/>
            <person name="Almasi E."/>
            <person name="Merenyi Z."/>
            <person name="Sahu N."/>
            <person name="Viragh M."/>
            <person name="Koszo T."/>
            <person name="Mondo S."/>
            <person name="Kiss B."/>
            <person name="Balint B."/>
            <person name="Kues U."/>
            <person name="Barry K."/>
            <person name="Hegedus J.C."/>
            <person name="Henrissat B."/>
            <person name="Johnson J."/>
            <person name="Lipzen A."/>
            <person name="Ohm R."/>
            <person name="Nagy I."/>
            <person name="Pangilinan J."/>
            <person name="Yan J."/>
            <person name="Xiong Y."/>
            <person name="Grigoriev I.V."/>
            <person name="Hibbett D.S."/>
            <person name="Nagy L.G."/>
        </authorList>
    </citation>
    <scope>NUCLEOTIDE SEQUENCE [LARGE SCALE GENOMIC DNA]</scope>
    <source>
        <strain evidence="12 13">SZMC22713</strain>
    </source>
</reference>
<evidence type="ECO:0000256" key="7">
    <source>
        <dbReference type="ARBA" id="ARBA00023288"/>
    </source>
</evidence>
<evidence type="ECO:0000256" key="9">
    <source>
        <dbReference type="ARBA" id="ARBA00048048"/>
    </source>
</evidence>
<dbReference type="OrthoDB" id="331948at2759"/>
<dbReference type="PANTHER" id="PTHR12246">
    <property type="entry name" value="PALMITOYLTRANSFERASE ZDHHC16"/>
    <property type="match status" value="1"/>
</dbReference>
<evidence type="ECO:0000313" key="12">
    <source>
        <dbReference type="EMBL" id="TDL20993.1"/>
    </source>
</evidence>
<feature type="transmembrane region" description="Helical" evidence="10">
    <location>
        <begin position="178"/>
        <end position="204"/>
    </location>
</feature>
<dbReference type="EMBL" id="ML170184">
    <property type="protein sequence ID" value="TDL20993.1"/>
    <property type="molecule type" value="Genomic_DNA"/>
</dbReference>
<dbReference type="VEuPathDB" id="FungiDB:BD410DRAFT_323600"/>
<evidence type="ECO:0000256" key="3">
    <source>
        <dbReference type="ARBA" id="ARBA00022692"/>
    </source>
</evidence>
<evidence type="ECO:0000256" key="1">
    <source>
        <dbReference type="ARBA" id="ARBA00004141"/>
    </source>
</evidence>
<evidence type="ECO:0000256" key="4">
    <source>
        <dbReference type="ARBA" id="ARBA00022989"/>
    </source>
</evidence>
<name>A0A4Y7Q016_9AGAM</name>
<evidence type="ECO:0000259" key="11">
    <source>
        <dbReference type="Pfam" id="PF01529"/>
    </source>
</evidence>
<keyword evidence="4 10" id="KW-1133">Transmembrane helix</keyword>
<comment type="subcellular location">
    <subcellularLocation>
        <location evidence="1">Membrane</location>
        <topology evidence="1">Multi-pass membrane protein</topology>
    </subcellularLocation>
</comment>
<sequence length="312" mass="36349">MGRLLGRIWVGFTTALIAFISYSSQIFIIWPWYGRELTTELLVLLVPFNFLVGMLYWNYYLCVATDPGRVPKNWQPDVSSGEGYEVKKLTGGPRHCRTCNLYKPPRAHHCRQCRRCVLRMDHHCPWVNNCVGHFNYGYFIRFLFYVDVACMYHLTMVTKRVFHAMAAEYYEQPESLEFIFIVMNYVTCVPVILAVGAFSIYHFYCLMSNTTTIEGWEKDKVATMVRRGKIHEVKFPYDLGKKQNIITVLGPNPLFWCWPSIPPGNGLSFRVSAQDGKFIELRDGYPYGRRGRDVDVATPIDEEEEWDMEHQA</sequence>
<evidence type="ECO:0000256" key="8">
    <source>
        <dbReference type="ARBA" id="ARBA00023315"/>
    </source>
</evidence>
<keyword evidence="2 10" id="KW-0808">Transferase</keyword>
<dbReference type="Pfam" id="PF01529">
    <property type="entry name" value="DHHC"/>
    <property type="match status" value="1"/>
</dbReference>
<organism evidence="12 13">
    <name type="scientific">Rickenella mellea</name>
    <dbReference type="NCBI Taxonomy" id="50990"/>
    <lineage>
        <taxon>Eukaryota</taxon>
        <taxon>Fungi</taxon>
        <taxon>Dikarya</taxon>
        <taxon>Basidiomycota</taxon>
        <taxon>Agaricomycotina</taxon>
        <taxon>Agaricomycetes</taxon>
        <taxon>Hymenochaetales</taxon>
        <taxon>Rickenellaceae</taxon>
        <taxon>Rickenella</taxon>
    </lineage>
</organism>
<feature type="transmembrane region" description="Helical" evidence="10">
    <location>
        <begin position="41"/>
        <end position="59"/>
    </location>
</feature>
<dbReference type="AlphaFoldDB" id="A0A4Y7Q016"/>
<dbReference type="GO" id="GO:0016020">
    <property type="term" value="C:membrane"/>
    <property type="evidence" value="ECO:0007669"/>
    <property type="project" value="UniProtKB-SubCell"/>
</dbReference>
<feature type="domain" description="Palmitoyltransferase DHHC" evidence="11">
    <location>
        <begin position="92"/>
        <end position="218"/>
    </location>
</feature>
<accession>A0A4Y7Q016</accession>
<keyword evidence="7" id="KW-0449">Lipoprotein</keyword>
<dbReference type="InterPro" id="IPR039859">
    <property type="entry name" value="PFA4/ZDH16/20/ERF2-like"/>
</dbReference>
<keyword evidence="6" id="KW-0564">Palmitate</keyword>
<evidence type="ECO:0000256" key="10">
    <source>
        <dbReference type="RuleBase" id="RU079119"/>
    </source>
</evidence>
<comment type="similarity">
    <text evidence="10">Belongs to the DHHC palmitoyltransferase family.</text>
</comment>
<keyword evidence="8 10" id="KW-0012">Acyltransferase</keyword>
<dbReference type="Proteomes" id="UP000294933">
    <property type="component" value="Unassembled WGS sequence"/>
</dbReference>
<comment type="domain">
    <text evidence="10">The DHHC domain is required for palmitoyltransferase activity.</text>
</comment>